<organism evidence="2">
    <name type="scientific">gut metagenome</name>
    <dbReference type="NCBI Taxonomy" id="749906"/>
    <lineage>
        <taxon>unclassified sequences</taxon>
        <taxon>metagenomes</taxon>
        <taxon>organismal metagenomes</taxon>
    </lineage>
</organism>
<dbReference type="AlphaFoldDB" id="J9CA24"/>
<name>J9CA24_9ZZZZ</name>
<evidence type="ECO:0000313" key="2">
    <source>
        <dbReference type="EMBL" id="EJW96770.1"/>
    </source>
</evidence>
<accession>J9CA24</accession>
<reference evidence="2" key="1">
    <citation type="journal article" date="2012" name="PLoS ONE">
        <title>Gene sets for utilization of primary and secondary nutrition supplies in the distal gut of endangered iberian lynx.</title>
        <authorList>
            <person name="Alcaide M."/>
            <person name="Messina E."/>
            <person name="Richter M."/>
            <person name="Bargiela R."/>
            <person name="Peplies J."/>
            <person name="Huws S.A."/>
            <person name="Newbold C.J."/>
            <person name="Golyshin P.N."/>
            <person name="Simon M.A."/>
            <person name="Lopez G."/>
            <person name="Yakimov M.M."/>
            <person name="Ferrer M."/>
        </authorList>
    </citation>
    <scope>NUCLEOTIDE SEQUENCE</scope>
</reference>
<dbReference type="EMBL" id="AMCI01005113">
    <property type="protein sequence ID" value="EJW96770.1"/>
    <property type="molecule type" value="Genomic_DNA"/>
</dbReference>
<gene>
    <name evidence="2" type="ORF">EVA_15121</name>
</gene>
<evidence type="ECO:0000256" key="1">
    <source>
        <dbReference type="SAM" id="MobiDB-lite"/>
    </source>
</evidence>
<proteinExistence type="predicted"/>
<sequence length="53" mass="5557">MAQNAKASGMALSSSSLSILLLPIAALTPRTSTKEKNTTGLKAMPPRRGTAEW</sequence>
<comment type="caution">
    <text evidence="2">The sequence shown here is derived from an EMBL/GenBank/DDBJ whole genome shotgun (WGS) entry which is preliminary data.</text>
</comment>
<protein>
    <submittedName>
        <fullName evidence="2">Secreted protein</fullName>
    </submittedName>
</protein>
<feature type="region of interest" description="Disordered" evidence="1">
    <location>
        <begin position="28"/>
        <end position="53"/>
    </location>
</feature>